<dbReference type="PROSITE" id="PS50931">
    <property type="entry name" value="HTH_LYSR"/>
    <property type="match status" value="1"/>
</dbReference>
<evidence type="ECO:0000256" key="5">
    <source>
        <dbReference type="SAM" id="MobiDB-lite"/>
    </source>
</evidence>
<dbReference type="InterPro" id="IPR050176">
    <property type="entry name" value="LTTR"/>
</dbReference>
<organism evidence="7 8">
    <name type="scientific">Paracoccus shanxieyensis</name>
    <dbReference type="NCBI Taxonomy" id="2675752"/>
    <lineage>
        <taxon>Bacteria</taxon>
        <taxon>Pseudomonadati</taxon>
        <taxon>Pseudomonadota</taxon>
        <taxon>Alphaproteobacteria</taxon>
        <taxon>Rhodobacterales</taxon>
        <taxon>Paracoccaceae</taxon>
        <taxon>Paracoccus</taxon>
    </lineage>
</organism>
<name>A0A6L6J1J2_9RHOB</name>
<protein>
    <submittedName>
        <fullName evidence="7">LysR family transcriptional regulator</fullName>
    </submittedName>
</protein>
<dbReference type="Gene3D" id="1.10.10.10">
    <property type="entry name" value="Winged helix-like DNA-binding domain superfamily/Winged helix DNA-binding domain"/>
    <property type="match status" value="1"/>
</dbReference>
<feature type="region of interest" description="Disordered" evidence="5">
    <location>
        <begin position="1"/>
        <end position="38"/>
    </location>
</feature>
<dbReference type="InterPro" id="IPR036390">
    <property type="entry name" value="WH_DNA-bd_sf"/>
</dbReference>
<dbReference type="SUPFAM" id="SSF53850">
    <property type="entry name" value="Periplasmic binding protein-like II"/>
    <property type="match status" value="1"/>
</dbReference>
<sequence length="366" mass="40272">MTGGPATLGANSDRGWRAFDTVSGRSSRPLKKRLRQLPVSLSERPSARLAAAPPPPPQAPTCRLDAARGAAKRWSMFGFRDIFIIQAIVQHGGFRAASDATGVAQSAISRRVRHLEDRMKITIFERDGRGVRLTAVGRRLLEEADTLITQRDRILEELTQNIMAGVVRLGVAETLSHTVLPLMLTELRRRHPLLRFEISVDTSEQMARMLMADQLDVVMLLRDQAPREATVTPLPPVSLGWFVSAAHFTIPQPARVEDIADLPIVTFPKGSLPHRQVEALLSPLRRQAAAVHGSASLATMLLLVDRGFGIGTIPHDLVAGWPQMKLQELHVATEARLPDLEFVIGYLPDRNEKIGREVTSAALASH</sequence>
<dbReference type="AlphaFoldDB" id="A0A6L6J1J2"/>
<comment type="similarity">
    <text evidence="1">Belongs to the LysR transcriptional regulatory family.</text>
</comment>
<dbReference type="GO" id="GO:0003677">
    <property type="term" value="F:DNA binding"/>
    <property type="evidence" value="ECO:0007669"/>
    <property type="project" value="UniProtKB-KW"/>
</dbReference>
<evidence type="ECO:0000256" key="3">
    <source>
        <dbReference type="ARBA" id="ARBA00023125"/>
    </source>
</evidence>
<gene>
    <name evidence="7" type="ORF">GL284_15560</name>
</gene>
<dbReference type="EMBL" id="WMII01000015">
    <property type="protein sequence ID" value="MTH65688.1"/>
    <property type="molecule type" value="Genomic_DNA"/>
</dbReference>
<dbReference type="CDD" id="cd05466">
    <property type="entry name" value="PBP2_LTTR_substrate"/>
    <property type="match status" value="1"/>
</dbReference>
<dbReference type="GO" id="GO:0003700">
    <property type="term" value="F:DNA-binding transcription factor activity"/>
    <property type="evidence" value="ECO:0007669"/>
    <property type="project" value="InterPro"/>
</dbReference>
<dbReference type="PANTHER" id="PTHR30579:SF7">
    <property type="entry name" value="HTH-TYPE TRANSCRIPTIONAL REGULATOR LRHA-RELATED"/>
    <property type="match status" value="1"/>
</dbReference>
<accession>A0A6L6J1J2</accession>
<dbReference type="Pfam" id="PF00126">
    <property type="entry name" value="HTH_1"/>
    <property type="match status" value="1"/>
</dbReference>
<evidence type="ECO:0000256" key="2">
    <source>
        <dbReference type="ARBA" id="ARBA00023015"/>
    </source>
</evidence>
<dbReference type="InterPro" id="IPR005119">
    <property type="entry name" value="LysR_subst-bd"/>
</dbReference>
<dbReference type="SUPFAM" id="SSF46785">
    <property type="entry name" value="Winged helix' DNA-binding domain"/>
    <property type="match status" value="1"/>
</dbReference>
<comment type="caution">
    <text evidence="7">The sequence shown here is derived from an EMBL/GenBank/DDBJ whole genome shotgun (WGS) entry which is preliminary data.</text>
</comment>
<reference evidence="7 8" key="1">
    <citation type="submission" date="2019-11" db="EMBL/GenBank/DDBJ databases">
        <authorList>
            <person name="Dong K."/>
        </authorList>
    </citation>
    <scope>NUCLEOTIDE SEQUENCE [LARGE SCALE GENOMIC DNA]</scope>
    <source>
        <strain evidence="7 8">DK608</strain>
    </source>
</reference>
<evidence type="ECO:0000313" key="7">
    <source>
        <dbReference type="EMBL" id="MTH65688.1"/>
    </source>
</evidence>
<dbReference type="InterPro" id="IPR000847">
    <property type="entry name" value="LysR_HTH_N"/>
</dbReference>
<dbReference type="Proteomes" id="UP000478740">
    <property type="component" value="Unassembled WGS sequence"/>
</dbReference>
<feature type="domain" description="HTH lysR-type" evidence="6">
    <location>
        <begin position="77"/>
        <end position="134"/>
    </location>
</feature>
<keyword evidence="8" id="KW-1185">Reference proteome</keyword>
<dbReference type="Gene3D" id="3.40.190.10">
    <property type="entry name" value="Periplasmic binding protein-like II"/>
    <property type="match status" value="2"/>
</dbReference>
<dbReference type="Pfam" id="PF03466">
    <property type="entry name" value="LysR_substrate"/>
    <property type="match status" value="1"/>
</dbReference>
<evidence type="ECO:0000256" key="4">
    <source>
        <dbReference type="ARBA" id="ARBA00023163"/>
    </source>
</evidence>
<dbReference type="PANTHER" id="PTHR30579">
    <property type="entry name" value="TRANSCRIPTIONAL REGULATOR"/>
    <property type="match status" value="1"/>
</dbReference>
<keyword evidence="4" id="KW-0804">Transcription</keyword>
<dbReference type="InterPro" id="IPR036388">
    <property type="entry name" value="WH-like_DNA-bd_sf"/>
</dbReference>
<evidence type="ECO:0000313" key="8">
    <source>
        <dbReference type="Proteomes" id="UP000478740"/>
    </source>
</evidence>
<keyword evidence="2" id="KW-0805">Transcription regulation</keyword>
<keyword evidence="3" id="KW-0238">DNA-binding</keyword>
<proteinExistence type="inferred from homology"/>
<evidence type="ECO:0000256" key="1">
    <source>
        <dbReference type="ARBA" id="ARBA00009437"/>
    </source>
</evidence>
<evidence type="ECO:0000259" key="6">
    <source>
        <dbReference type="PROSITE" id="PS50931"/>
    </source>
</evidence>